<dbReference type="RefSeq" id="WP_074520437.1">
    <property type="nucleotide sequence ID" value="NZ_FNHZ01000001.1"/>
</dbReference>
<keyword evidence="2" id="KW-0812">Transmembrane</keyword>
<keyword evidence="4" id="KW-1185">Reference proteome</keyword>
<reference evidence="4" key="1">
    <citation type="submission" date="2016-10" db="EMBL/GenBank/DDBJ databases">
        <authorList>
            <person name="Varghese N."/>
            <person name="Submissions S."/>
        </authorList>
    </citation>
    <scope>NUCLEOTIDE SEQUENCE [LARGE SCALE GENOMIC DNA]</scope>
    <source>
        <strain evidence="4">M83</strain>
    </source>
</reference>
<dbReference type="EMBL" id="FNHZ01000001">
    <property type="protein sequence ID" value="SDM39631.1"/>
    <property type="molecule type" value="Genomic_DNA"/>
</dbReference>
<accession>A0A1G9SW21</accession>
<dbReference type="AlphaFoldDB" id="A0A1G9SW21"/>
<feature type="transmembrane region" description="Helical" evidence="2">
    <location>
        <begin position="20"/>
        <end position="46"/>
    </location>
</feature>
<evidence type="ECO:0000313" key="4">
    <source>
        <dbReference type="Proteomes" id="UP000187651"/>
    </source>
</evidence>
<proteinExistence type="predicted"/>
<dbReference type="InterPro" id="IPR006938">
    <property type="entry name" value="DUF624"/>
</dbReference>
<feature type="transmembrane region" description="Helical" evidence="2">
    <location>
        <begin position="144"/>
        <end position="165"/>
    </location>
</feature>
<feature type="transmembrane region" description="Helical" evidence="2">
    <location>
        <begin position="171"/>
        <end position="193"/>
    </location>
</feature>
<dbReference type="OrthoDB" id="9814991at2"/>
<sequence>MNSFIDGRIFRALVKMGDFIILAALTVLCCIPVVTVGASLTAAFYAGRKLVLDEESYVYKDFFKSFKQNIIQGIGLEFIFVIIGLILFADFKAAESWGNNGGGTVAIGFIYLVIGIALIYVAVVLYSFALLSRYNNTIMGTIKNALIICVHHLPQTIVMLVITVVLLYFTYLYFIVMILTIPIILYADSYIFARIFKALEEPPKEESDEGEEEDSQLDDEN</sequence>
<evidence type="ECO:0000256" key="1">
    <source>
        <dbReference type="SAM" id="MobiDB-lite"/>
    </source>
</evidence>
<keyword evidence="2" id="KW-1133">Transmembrane helix</keyword>
<evidence type="ECO:0000256" key="2">
    <source>
        <dbReference type="SAM" id="Phobius"/>
    </source>
</evidence>
<feature type="transmembrane region" description="Helical" evidence="2">
    <location>
        <begin position="109"/>
        <end position="132"/>
    </location>
</feature>
<feature type="region of interest" description="Disordered" evidence="1">
    <location>
        <begin position="202"/>
        <end position="221"/>
    </location>
</feature>
<dbReference type="Proteomes" id="UP000187651">
    <property type="component" value="Unassembled WGS sequence"/>
</dbReference>
<protein>
    <submittedName>
        <fullName evidence="3">Uncharacterized membrane protein YesL</fullName>
    </submittedName>
</protein>
<organism evidence="3 4">
    <name type="scientific">Lachnospira pectinoschiza</name>
    <dbReference type="NCBI Taxonomy" id="28052"/>
    <lineage>
        <taxon>Bacteria</taxon>
        <taxon>Bacillati</taxon>
        <taxon>Bacillota</taxon>
        <taxon>Clostridia</taxon>
        <taxon>Lachnospirales</taxon>
        <taxon>Lachnospiraceae</taxon>
        <taxon>Lachnospira</taxon>
    </lineage>
</organism>
<feature type="transmembrane region" description="Helical" evidence="2">
    <location>
        <begin position="70"/>
        <end position="89"/>
    </location>
</feature>
<dbReference type="Pfam" id="PF04854">
    <property type="entry name" value="DUF624"/>
    <property type="match status" value="1"/>
</dbReference>
<feature type="compositionally biased region" description="Acidic residues" evidence="1">
    <location>
        <begin position="206"/>
        <end position="221"/>
    </location>
</feature>
<name>A0A1G9SW21_9FIRM</name>
<evidence type="ECO:0000313" key="3">
    <source>
        <dbReference type="EMBL" id="SDM39631.1"/>
    </source>
</evidence>
<keyword evidence="2" id="KW-0472">Membrane</keyword>
<gene>
    <name evidence="3" type="ORF">SAMN05216544_0115</name>
</gene>